<dbReference type="GeneID" id="114795340"/>
<reference evidence="2" key="2">
    <citation type="submission" date="2025-08" db="UniProtKB">
        <authorList>
            <consortium name="Ensembl"/>
        </authorList>
    </citation>
    <scope>IDENTIFICATION</scope>
</reference>
<proteinExistence type="predicted"/>
<keyword evidence="3" id="KW-1185">Reference proteome</keyword>
<dbReference type="GO" id="GO:0035869">
    <property type="term" value="C:ciliary transition zone"/>
    <property type="evidence" value="ECO:0007669"/>
    <property type="project" value="TreeGrafter"/>
</dbReference>
<protein>
    <recommendedName>
        <fullName evidence="4">Centriole, cilia and spindle-associated protein</fullName>
    </recommendedName>
</protein>
<dbReference type="AlphaFoldDB" id="A0AAY4CLY8"/>
<dbReference type="Ensembl" id="ENSDCDT00010041697.1">
    <property type="protein sequence ID" value="ENSDCDP00010033679.1"/>
    <property type="gene ID" value="ENSDCDG00010021433.1"/>
</dbReference>
<dbReference type="GO" id="GO:0036064">
    <property type="term" value="C:ciliary basal body"/>
    <property type="evidence" value="ECO:0007669"/>
    <property type="project" value="TreeGrafter"/>
</dbReference>
<evidence type="ECO:0000256" key="1">
    <source>
        <dbReference type="SAM" id="MobiDB-lite"/>
    </source>
</evidence>
<gene>
    <name evidence="2" type="primary">ccsapb</name>
</gene>
<evidence type="ECO:0000313" key="3">
    <source>
        <dbReference type="Proteomes" id="UP000694580"/>
    </source>
</evidence>
<sequence>MVTKRTMSEYMKKFKDPKWETYSKCYEELLKYRMTRRLLEQSHNPWFWGGSETDSNTSGKSTPQRRNVVEPLQLKDESPTQEDTIIPAQGKQEPNEGEAKEETANVCNLLTSQDADQPVAEAEPSTKKKGRKENRKKGAPAIPLLRKASTMWQNNKSTRTRDASQEPRHPFALYGWAERYADVASKKTYSVCPARSTKEIHESAMRAKTRREIEKKMKKGKCVALSADLDKLTKATLFTDYDPWMTEYMRCFSARSR</sequence>
<dbReference type="Proteomes" id="UP000694580">
    <property type="component" value="Chromosome 8"/>
</dbReference>
<reference evidence="2" key="3">
    <citation type="submission" date="2025-09" db="UniProtKB">
        <authorList>
            <consortium name="Ensembl"/>
        </authorList>
    </citation>
    <scope>IDENTIFICATION</scope>
</reference>
<dbReference type="Pfam" id="PF15748">
    <property type="entry name" value="CCSAP"/>
    <property type="match status" value="1"/>
</dbReference>
<evidence type="ECO:0000313" key="2">
    <source>
        <dbReference type="Ensembl" id="ENSDCDP00010033679.1"/>
    </source>
</evidence>
<feature type="compositionally biased region" description="Basic residues" evidence="1">
    <location>
        <begin position="127"/>
        <end position="138"/>
    </location>
</feature>
<dbReference type="GeneTree" id="ENSGT00390000003512"/>
<organism evidence="2 3">
    <name type="scientific">Denticeps clupeoides</name>
    <name type="common">denticle herring</name>
    <dbReference type="NCBI Taxonomy" id="299321"/>
    <lineage>
        <taxon>Eukaryota</taxon>
        <taxon>Metazoa</taxon>
        <taxon>Chordata</taxon>
        <taxon>Craniata</taxon>
        <taxon>Vertebrata</taxon>
        <taxon>Euteleostomi</taxon>
        <taxon>Actinopterygii</taxon>
        <taxon>Neopterygii</taxon>
        <taxon>Teleostei</taxon>
        <taxon>Clupei</taxon>
        <taxon>Clupeiformes</taxon>
        <taxon>Denticipitoidei</taxon>
        <taxon>Denticipitidae</taxon>
        <taxon>Denticeps</taxon>
    </lineage>
</organism>
<feature type="compositionally biased region" description="Polar residues" evidence="1">
    <location>
        <begin position="105"/>
        <end position="115"/>
    </location>
</feature>
<dbReference type="RefSeq" id="XP_028844319.1">
    <property type="nucleotide sequence ID" value="XM_028988486.1"/>
</dbReference>
<dbReference type="GO" id="GO:1901673">
    <property type="term" value="P:regulation of mitotic spindle assembly"/>
    <property type="evidence" value="ECO:0007669"/>
    <property type="project" value="TreeGrafter"/>
</dbReference>
<feature type="compositionally biased region" description="Basic and acidic residues" evidence="1">
    <location>
        <begin position="93"/>
        <end position="103"/>
    </location>
</feature>
<evidence type="ECO:0008006" key="4">
    <source>
        <dbReference type="Google" id="ProtNLM"/>
    </source>
</evidence>
<dbReference type="PANTHER" id="PTHR31022:SF5">
    <property type="entry name" value="CENTRIOLE, CILIA AND SPINDLE-ASSOCIATED PROTEIN-RELATED"/>
    <property type="match status" value="1"/>
</dbReference>
<dbReference type="GO" id="GO:0005814">
    <property type="term" value="C:centriole"/>
    <property type="evidence" value="ECO:0007669"/>
    <property type="project" value="TreeGrafter"/>
</dbReference>
<accession>A0AAY4CLY8</accession>
<dbReference type="GO" id="GO:0008017">
    <property type="term" value="F:microtubule binding"/>
    <property type="evidence" value="ECO:0007669"/>
    <property type="project" value="TreeGrafter"/>
</dbReference>
<feature type="region of interest" description="Disordered" evidence="1">
    <location>
        <begin position="44"/>
        <end position="166"/>
    </location>
</feature>
<dbReference type="InterPro" id="IPR029774">
    <property type="entry name" value="CSAP"/>
</dbReference>
<name>A0AAY4CLY8_9TELE</name>
<feature type="compositionally biased region" description="Polar residues" evidence="1">
    <location>
        <begin position="52"/>
        <end position="65"/>
    </location>
</feature>
<reference evidence="2 3" key="1">
    <citation type="submission" date="2020-06" db="EMBL/GenBank/DDBJ databases">
        <authorList>
            <consortium name="Wellcome Sanger Institute Data Sharing"/>
        </authorList>
    </citation>
    <scope>NUCLEOTIDE SEQUENCE [LARGE SCALE GENOMIC DNA]</scope>
</reference>
<dbReference type="GO" id="GO:0005819">
    <property type="term" value="C:spindle"/>
    <property type="evidence" value="ECO:0007669"/>
    <property type="project" value="TreeGrafter"/>
</dbReference>
<dbReference type="PANTHER" id="PTHR31022">
    <property type="entry name" value="CENTRIOLE, CILIA AND SPINDLE-ASSOCIATED PROTEIN"/>
    <property type="match status" value="1"/>
</dbReference>